<accession>A0AA40FMH7</accession>
<dbReference type="AlphaFoldDB" id="A0AA40FMH7"/>
<protein>
    <submittedName>
        <fullName evidence="2">Uncharacterized protein</fullName>
    </submittedName>
</protein>
<reference evidence="2" key="1">
    <citation type="submission" date="2021-10" db="EMBL/GenBank/DDBJ databases">
        <title>Melipona bicolor Genome sequencing and assembly.</title>
        <authorList>
            <person name="Araujo N.S."/>
            <person name="Arias M.C."/>
        </authorList>
    </citation>
    <scope>NUCLEOTIDE SEQUENCE</scope>
    <source>
        <strain evidence="2">USP_2M_L1-L4_2017</strain>
        <tissue evidence="2">Whole body</tissue>
    </source>
</reference>
<gene>
    <name evidence="2" type="ORF">K0M31_009774</name>
</gene>
<dbReference type="Proteomes" id="UP001177670">
    <property type="component" value="Unassembled WGS sequence"/>
</dbReference>
<dbReference type="EMBL" id="JAHYIQ010000024">
    <property type="protein sequence ID" value="KAK1121924.1"/>
    <property type="molecule type" value="Genomic_DNA"/>
</dbReference>
<sequence length="95" mass="10793">MALETEDDQRQRAATMEGPPRAASHLSLAASSTEQSGKTVPLFLSTQSNSYSWYRMRKEEKGNEMQQRVSVLAPQFCLQGNLEFFGIFQGESYYF</sequence>
<feature type="region of interest" description="Disordered" evidence="1">
    <location>
        <begin position="1"/>
        <end position="39"/>
    </location>
</feature>
<organism evidence="2 3">
    <name type="scientific">Melipona bicolor</name>
    <dbReference type="NCBI Taxonomy" id="60889"/>
    <lineage>
        <taxon>Eukaryota</taxon>
        <taxon>Metazoa</taxon>
        <taxon>Ecdysozoa</taxon>
        <taxon>Arthropoda</taxon>
        <taxon>Hexapoda</taxon>
        <taxon>Insecta</taxon>
        <taxon>Pterygota</taxon>
        <taxon>Neoptera</taxon>
        <taxon>Endopterygota</taxon>
        <taxon>Hymenoptera</taxon>
        <taxon>Apocrita</taxon>
        <taxon>Aculeata</taxon>
        <taxon>Apoidea</taxon>
        <taxon>Anthophila</taxon>
        <taxon>Apidae</taxon>
        <taxon>Melipona</taxon>
    </lineage>
</organism>
<keyword evidence="3" id="KW-1185">Reference proteome</keyword>
<evidence type="ECO:0000313" key="2">
    <source>
        <dbReference type="EMBL" id="KAK1121924.1"/>
    </source>
</evidence>
<feature type="compositionally biased region" description="Low complexity" evidence="1">
    <location>
        <begin position="22"/>
        <end position="32"/>
    </location>
</feature>
<evidence type="ECO:0000256" key="1">
    <source>
        <dbReference type="SAM" id="MobiDB-lite"/>
    </source>
</evidence>
<proteinExistence type="predicted"/>
<comment type="caution">
    <text evidence="2">The sequence shown here is derived from an EMBL/GenBank/DDBJ whole genome shotgun (WGS) entry which is preliminary data.</text>
</comment>
<evidence type="ECO:0000313" key="3">
    <source>
        <dbReference type="Proteomes" id="UP001177670"/>
    </source>
</evidence>
<name>A0AA40FMH7_9HYME</name>